<dbReference type="Pfam" id="PF10159">
    <property type="entry name" value="MMtag"/>
    <property type="match status" value="1"/>
</dbReference>
<accession>A0A835N0P3</accession>
<dbReference type="EMBL" id="JADGMS010000008">
    <property type="protein sequence ID" value="KAF9676538.1"/>
    <property type="molecule type" value="Genomic_DNA"/>
</dbReference>
<evidence type="ECO:0000259" key="1">
    <source>
        <dbReference type="Pfam" id="PF10159"/>
    </source>
</evidence>
<evidence type="ECO:0000313" key="3">
    <source>
        <dbReference type="Proteomes" id="UP000657918"/>
    </source>
</evidence>
<gene>
    <name evidence="2" type="ORF">SADUNF_Sadunf08G0012400</name>
</gene>
<dbReference type="OrthoDB" id="5390672at2759"/>
<reference evidence="2 3" key="1">
    <citation type="submission" date="2020-10" db="EMBL/GenBank/DDBJ databases">
        <title>Plant Genome Project.</title>
        <authorList>
            <person name="Zhang R.-G."/>
        </authorList>
    </citation>
    <scope>NUCLEOTIDE SEQUENCE [LARGE SCALE GENOMIC DNA]</scope>
    <source>
        <strain evidence="2">FAFU-HL-1</strain>
        <tissue evidence="2">Leaf</tissue>
    </source>
</reference>
<proteinExistence type="predicted"/>
<evidence type="ECO:0000313" key="2">
    <source>
        <dbReference type="EMBL" id="KAF9676538.1"/>
    </source>
</evidence>
<dbReference type="InterPro" id="IPR019315">
    <property type="entry name" value="MMTA2_N"/>
</dbReference>
<feature type="domain" description="Multiple myeloma tumor-associated protein 2-like N-terminal" evidence="1">
    <location>
        <begin position="8"/>
        <end position="98"/>
    </location>
</feature>
<comment type="caution">
    <text evidence="2">The sequence shown here is derived from an EMBL/GenBank/DDBJ whole genome shotgun (WGS) entry which is preliminary data.</text>
</comment>
<dbReference type="AlphaFoldDB" id="A0A835N0P3"/>
<protein>
    <recommendedName>
        <fullName evidence="1">Multiple myeloma tumor-associated protein 2-like N-terminal domain-containing protein</fullName>
    </recommendedName>
</protein>
<sequence length="98" mass="11195">MYYPTRGGVRCGRDQFSWDDVKADKHTENYLGHRSKLLLVDGRKVCGGSGLRWTRLSAIGYLCDAGKDLHWYVRDTKCGSLNTDALKGELQRIKEEEE</sequence>
<dbReference type="PANTHER" id="PTHR14580:SF0">
    <property type="entry name" value="MULTIPLE MYELOMA TUMOR-ASSOCIATED PROTEIN 2"/>
    <property type="match status" value="1"/>
</dbReference>
<keyword evidence="3" id="KW-1185">Reference proteome</keyword>
<dbReference type="PANTHER" id="PTHR14580">
    <property type="entry name" value="MULTIPLE MYELOMA TUMOR-ASSOCIATED PROTEIN 2 FAMILY MEMBER"/>
    <property type="match status" value="1"/>
</dbReference>
<organism evidence="2 3">
    <name type="scientific">Salix dunnii</name>
    <dbReference type="NCBI Taxonomy" id="1413687"/>
    <lineage>
        <taxon>Eukaryota</taxon>
        <taxon>Viridiplantae</taxon>
        <taxon>Streptophyta</taxon>
        <taxon>Embryophyta</taxon>
        <taxon>Tracheophyta</taxon>
        <taxon>Spermatophyta</taxon>
        <taxon>Magnoliopsida</taxon>
        <taxon>eudicotyledons</taxon>
        <taxon>Gunneridae</taxon>
        <taxon>Pentapetalae</taxon>
        <taxon>rosids</taxon>
        <taxon>fabids</taxon>
        <taxon>Malpighiales</taxon>
        <taxon>Salicaceae</taxon>
        <taxon>Saliceae</taxon>
        <taxon>Salix</taxon>
    </lineage>
</organism>
<name>A0A835N0P3_9ROSI</name>
<dbReference type="Proteomes" id="UP000657918">
    <property type="component" value="Chromosome 8"/>
</dbReference>
<dbReference type="InterPro" id="IPR039207">
    <property type="entry name" value="MMTAG2-like"/>
</dbReference>